<accession>A0A2N0QM94</accession>
<dbReference type="EMBL" id="LLXH01006285">
    <property type="protein sequence ID" value="PKC52166.1"/>
    <property type="molecule type" value="Genomic_DNA"/>
</dbReference>
<evidence type="ECO:0000313" key="3">
    <source>
        <dbReference type="Proteomes" id="UP000232688"/>
    </source>
</evidence>
<gene>
    <name evidence="2" type="ORF">RhiirA1_482137</name>
</gene>
<sequence length="125" mass="12827">MSGLNYSVSLLATVPAGAAEMSSTAFALNLDPTTIVAIHTGVLIMKKRLLFFIAVLTLILAACGGGSSGGNFPSKNIELVAPATPGGGWDMTARTIQKALQEIDIVDQNVTVTNNPGGNGEVKVI</sequence>
<feature type="transmembrane region" description="Helical" evidence="1">
    <location>
        <begin position="51"/>
        <end position="72"/>
    </location>
</feature>
<dbReference type="InterPro" id="IPR042100">
    <property type="entry name" value="Bug_dom1"/>
</dbReference>
<comment type="caution">
    <text evidence="2">The sequence shown here is derived from an EMBL/GenBank/DDBJ whole genome shotgun (WGS) entry which is preliminary data.</text>
</comment>
<dbReference type="AlphaFoldDB" id="A0A2N0QM94"/>
<evidence type="ECO:0008006" key="4">
    <source>
        <dbReference type="Google" id="ProtNLM"/>
    </source>
</evidence>
<evidence type="ECO:0000313" key="2">
    <source>
        <dbReference type="EMBL" id="PKC52166.1"/>
    </source>
</evidence>
<dbReference type="PANTHER" id="PTHR42928">
    <property type="entry name" value="TRICARBOXYLATE-BINDING PROTEIN"/>
    <property type="match status" value="1"/>
</dbReference>
<organism evidence="2 3">
    <name type="scientific">Rhizophagus irregularis</name>
    <dbReference type="NCBI Taxonomy" id="588596"/>
    <lineage>
        <taxon>Eukaryota</taxon>
        <taxon>Fungi</taxon>
        <taxon>Fungi incertae sedis</taxon>
        <taxon>Mucoromycota</taxon>
        <taxon>Glomeromycotina</taxon>
        <taxon>Glomeromycetes</taxon>
        <taxon>Glomerales</taxon>
        <taxon>Glomeraceae</taxon>
        <taxon>Rhizophagus</taxon>
    </lineage>
</organism>
<dbReference type="Proteomes" id="UP000232688">
    <property type="component" value="Unassembled WGS sequence"/>
</dbReference>
<reference evidence="2 3" key="2">
    <citation type="submission" date="2017-10" db="EMBL/GenBank/DDBJ databases">
        <title>Genome analyses suggest a sexual origin of heterokaryosis in a supposedly ancient asexual fungus.</title>
        <authorList>
            <person name="Corradi N."/>
            <person name="Sedzielewska K."/>
            <person name="Noel J."/>
            <person name="Charron P."/>
            <person name="Farinelli L."/>
            <person name="Marton T."/>
            <person name="Kruger M."/>
            <person name="Pelin A."/>
            <person name="Brachmann A."/>
            <person name="Corradi N."/>
        </authorList>
    </citation>
    <scope>NUCLEOTIDE SEQUENCE [LARGE SCALE GENOMIC DNA]</scope>
    <source>
        <strain evidence="2 3">A1</strain>
    </source>
</reference>
<keyword evidence="1" id="KW-0812">Transmembrane</keyword>
<dbReference type="VEuPathDB" id="FungiDB:RhiirA1_482137"/>
<reference evidence="2 3" key="1">
    <citation type="submission" date="2017-10" db="EMBL/GenBank/DDBJ databases">
        <title>Extensive intraspecific genome diversity in a model arbuscular mycorrhizal fungus.</title>
        <authorList>
            <person name="Chen E.C.H."/>
            <person name="Morin E."/>
            <person name="Baudet D."/>
            <person name="Noel J."/>
            <person name="Ndikumana S."/>
            <person name="Charron P."/>
            <person name="St-Onge C."/>
            <person name="Giorgi J."/>
            <person name="Grigoriev I.V."/>
            <person name="Roux C."/>
            <person name="Martin F.M."/>
            <person name="Corradi N."/>
        </authorList>
    </citation>
    <scope>NUCLEOTIDE SEQUENCE [LARGE SCALE GENOMIC DNA]</scope>
    <source>
        <strain evidence="2 3">A1</strain>
    </source>
</reference>
<dbReference type="InterPro" id="IPR005064">
    <property type="entry name" value="BUG"/>
</dbReference>
<name>A0A2N0QM94_9GLOM</name>
<proteinExistence type="predicted"/>
<keyword evidence="1" id="KW-0472">Membrane</keyword>
<protein>
    <recommendedName>
        <fullName evidence="4">Tripartite tricarboxylate transporter substrate binding protein</fullName>
    </recommendedName>
</protein>
<keyword evidence="1" id="KW-1133">Transmembrane helix</keyword>
<dbReference type="Gene3D" id="3.40.190.150">
    <property type="entry name" value="Bordetella uptake gene, domain 1"/>
    <property type="match status" value="1"/>
</dbReference>
<evidence type="ECO:0000256" key="1">
    <source>
        <dbReference type="SAM" id="Phobius"/>
    </source>
</evidence>
<dbReference type="PANTHER" id="PTHR42928:SF3">
    <property type="entry name" value="UPF0065 PROTEIN YFLP"/>
    <property type="match status" value="1"/>
</dbReference>